<reference evidence="6" key="1">
    <citation type="journal article" date="2019" name="Int. J. Syst. Evol. Microbiol.">
        <title>The Global Catalogue of Microorganisms (GCM) 10K type strain sequencing project: providing services to taxonomists for standard genome sequencing and annotation.</title>
        <authorList>
            <consortium name="The Broad Institute Genomics Platform"/>
            <consortium name="The Broad Institute Genome Sequencing Center for Infectious Disease"/>
            <person name="Wu L."/>
            <person name="Ma J."/>
        </authorList>
    </citation>
    <scope>NUCLEOTIDE SEQUENCE [LARGE SCALE GENOMIC DNA]</scope>
    <source>
        <strain evidence="6">CGMCC 1.12922</strain>
    </source>
</reference>
<protein>
    <submittedName>
        <fullName evidence="5">Nucleotidyltransferase</fullName>
    </submittedName>
</protein>
<dbReference type="PANTHER" id="PTHR43584">
    <property type="entry name" value="NUCLEOTIDYL TRANSFERASE"/>
    <property type="match status" value="1"/>
</dbReference>
<keyword evidence="2" id="KW-0548">Nucleotidyltransferase</keyword>
<organism evidence="5 6">
    <name type="scientific">Sinisalibacter lacisalsi</name>
    <dbReference type="NCBI Taxonomy" id="1526570"/>
    <lineage>
        <taxon>Bacteria</taxon>
        <taxon>Pseudomonadati</taxon>
        <taxon>Pseudomonadota</taxon>
        <taxon>Alphaproteobacteria</taxon>
        <taxon>Rhodobacterales</taxon>
        <taxon>Roseobacteraceae</taxon>
        <taxon>Sinisalibacter</taxon>
    </lineage>
</organism>
<keyword evidence="6" id="KW-1185">Reference proteome</keyword>
<dbReference type="SUPFAM" id="SSF53448">
    <property type="entry name" value="Nucleotide-diphospho-sugar transferases"/>
    <property type="match status" value="1"/>
</dbReference>
<dbReference type="InterPro" id="IPR025877">
    <property type="entry name" value="MobA-like_NTP_Trfase"/>
</dbReference>
<dbReference type="CDD" id="cd06422">
    <property type="entry name" value="NTP_transferase_like_1"/>
    <property type="match status" value="1"/>
</dbReference>
<dbReference type="InterPro" id="IPR050065">
    <property type="entry name" value="GlmU-like"/>
</dbReference>
<accession>A0ABQ1QCE2</accession>
<evidence type="ECO:0000256" key="2">
    <source>
        <dbReference type="ARBA" id="ARBA00022695"/>
    </source>
</evidence>
<evidence type="ECO:0000256" key="3">
    <source>
        <dbReference type="ARBA" id="ARBA00022842"/>
    </source>
</evidence>
<dbReference type="Proteomes" id="UP000617355">
    <property type="component" value="Unassembled WGS sequence"/>
</dbReference>
<evidence type="ECO:0000313" key="6">
    <source>
        <dbReference type="Proteomes" id="UP000617355"/>
    </source>
</evidence>
<proteinExistence type="predicted"/>
<evidence type="ECO:0000259" key="4">
    <source>
        <dbReference type="Pfam" id="PF12804"/>
    </source>
</evidence>
<dbReference type="PANTHER" id="PTHR43584:SF8">
    <property type="entry name" value="N-ACETYLMURAMATE ALPHA-1-PHOSPHATE URIDYLYLTRANSFERASE"/>
    <property type="match status" value="1"/>
</dbReference>
<keyword evidence="3" id="KW-0460">Magnesium</keyword>
<dbReference type="Pfam" id="PF12804">
    <property type="entry name" value="NTP_transf_3"/>
    <property type="match status" value="1"/>
</dbReference>
<dbReference type="Gene3D" id="3.90.550.10">
    <property type="entry name" value="Spore Coat Polysaccharide Biosynthesis Protein SpsA, Chain A"/>
    <property type="match status" value="1"/>
</dbReference>
<name>A0ABQ1QCE2_9RHOB</name>
<dbReference type="EMBL" id="BMGI01000001">
    <property type="protein sequence ID" value="GGD21258.1"/>
    <property type="molecule type" value="Genomic_DNA"/>
</dbReference>
<keyword evidence="1" id="KW-0808">Transferase</keyword>
<feature type="domain" description="MobA-like NTP transferase" evidence="4">
    <location>
        <begin position="9"/>
        <end position="133"/>
    </location>
</feature>
<comment type="caution">
    <text evidence="5">The sequence shown here is derived from an EMBL/GenBank/DDBJ whole genome shotgun (WGS) entry which is preliminary data.</text>
</comment>
<sequence length="231" mass="24903">MRHHPEALMIFAAGLGTRMRPLSTTRPKPLVEVAGKPLVDHALEIADSAGIETIVANVHHLADQLVQHLGPRRVTVSDERERVLETGGGLRHALPLLGENPVFTLNSDSVWTGENPLSQLRARWDPERMDALLLLVPRRNARGHAGSGDFILGTEGRLARGPGLVYSGAQIIKTEGLAAISEDVFSLNRLWDRMLSDGRLFGTEHRGGWCDVGDPEGLAAAEAMLAGGADV</sequence>
<evidence type="ECO:0000313" key="5">
    <source>
        <dbReference type="EMBL" id="GGD21258.1"/>
    </source>
</evidence>
<evidence type="ECO:0000256" key="1">
    <source>
        <dbReference type="ARBA" id="ARBA00022679"/>
    </source>
</evidence>
<gene>
    <name evidence="5" type="ORF">GCM10011358_02160</name>
</gene>
<dbReference type="InterPro" id="IPR029044">
    <property type="entry name" value="Nucleotide-diphossugar_trans"/>
</dbReference>
<dbReference type="RefSeq" id="WP_188525762.1">
    <property type="nucleotide sequence ID" value="NZ_BMGI01000001.1"/>
</dbReference>